<keyword evidence="3" id="KW-1003">Cell membrane</keyword>
<evidence type="ECO:0000256" key="1">
    <source>
        <dbReference type="ARBA" id="ARBA00004651"/>
    </source>
</evidence>
<feature type="transmembrane region" description="Helical" evidence="7">
    <location>
        <begin position="97"/>
        <end position="117"/>
    </location>
</feature>
<evidence type="ECO:0000256" key="6">
    <source>
        <dbReference type="ARBA" id="ARBA00023136"/>
    </source>
</evidence>
<reference evidence="9 10" key="1">
    <citation type="submission" date="2021-06" db="EMBL/GenBank/DDBJ databases">
        <title>Bacillus sp. RD4P76, an endophyte from a halophyte.</title>
        <authorList>
            <person name="Sun J.-Q."/>
        </authorList>
    </citation>
    <scope>NUCLEOTIDE SEQUENCE [LARGE SCALE GENOMIC DNA]</scope>
    <source>
        <strain evidence="9 10">CGMCC 1.15917</strain>
    </source>
</reference>
<protein>
    <submittedName>
        <fullName evidence="9">DMT family transporter</fullName>
    </submittedName>
</protein>
<feature type="transmembrane region" description="Helical" evidence="7">
    <location>
        <begin position="124"/>
        <end position="143"/>
    </location>
</feature>
<feature type="transmembrane region" description="Helical" evidence="7">
    <location>
        <begin position="69"/>
        <end position="91"/>
    </location>
</feature>
<dbReference type="InterPro" id="IPR000620">
    <property type="entry name" value="EamA_dom"/>
</dbReference>
<feature type="transmembrane region" description="Helical" evidence="7">
    <location>
        <begin position="7"/>
        <end position="30"/>
    </location>
</feature>
<evidence type="ECO:0000256" key="3">
    <source>
        <dbReference type="ARBA" id="ARBA00022475"/>
    </source>
</evidence>
<comment type="similarity">
    <text evidence="2">Belongs to the EamA transporter family.</text>
</comment>
<evidence type="ECO:0000313" key="9">
    <source>
        <dbReference type="EMBL" id="MBU9713400.1"/>
    </source>
</evidence>
<dbReference type="PANTHER" id="PTHR32322:SF18">
    <property type="entry name" value="S-ADENOSYLMETHIONINE_S-ADENOSYLHOMOCYSTEINE TRANSPORTER"/>
    <property type="match status" value="1"/>
</dbReference>
<evidence type="ECO:0000256" key="4">
    <source>
        <dbReference type="ARBA" id="ARBA00022692"/>
    </source>
</evidence>
<organism evidence="9 10">
    <name type="scientific">Evansella tamaricis</name>
    <dbReference type="NCBI Taxonomy" id="2069301"/>
    <lineage>
        <taxon>Bacteria</taxon>
        <taxon>Bacillati</taxon>
        <taxon>Bacillota</taxon>
        <taxon>Bacilli</taxon>
        <taxon>Bacillales</taxon>
        <taxon>Bacillaceae</taxon>
        <taxon>Evansella</taxon>
    </lineage>
</organism>
<dbReference type="Pfam" id="PF00892">
    <property type="entry name" value="EamA"/>
    <property type="match status" value="2"/>
</dbReference>
<feature type="domain" description="EamA" evidence="8">
    <location>
        <begin position="8"/>
        <end position="140"/>
    </location>
</feature>
<keyword evidence="5 7" id="KW-1133">Transmembrane helix</keyword>
<evidence type="ECO:0000259" key="8">
    <source>
        <dbReference type="Pfam" id="PF00892"/>
    </source>
</evidence>
<comment type="subcellular location">
    <subcellularLocation>
        <location evidence="1">Cell membrane</location>
        <topology evidence="1">Multi-pass membrane protein</topology>
    </subcellularLocation>
</comment>
<dbReference type="InterPro" id="IPR050638">
    <property type="entry name" value="AA-Vitamin_Transporters"/>
</dbReference>
<keyword evidence="10" id="KW-1185">Reference proteome</keyword>
<dbReference type="EMBL" id="JAHQCS010000135">
    <property type="protein sequence ID" value="MBU9713400.1"/>
    <property type="molecule type" value="Genomic_DNA"/>
</dbReference>
<feature type="transmembrane region" description="Helical" evidence="7">
    <location>
        <begin position="273"/>
        <end position="293"/>
    </location>
</feature>
<feature type="domain" description="EamA" evidence="8">
    <location>
        <begin position="152"/>
        <end position="288"/>
    </location>
</feature>
<gene>
    <name evidence="9" type="ORF">KS419_16855</name>
</gene>
<evidence type="ECO:0000256" key="2">
    <source>
        <dbReference type="ARBA" id="ARBA00007362"/>
    </source>
</evidence>
<keyword evidence="4 7" id="KW-0812">Transmembrane</keyword>
<feature type="transmembrane region" description="Helical" evidence="7">
    <location>
        <begin position="217"/>
        <end position="236"/>
    </location>
</feature>
<keyword evidence="6 7" id="KW-0472">Membrane</keyword>
<feature type="transmembrane region" description="Helical" evidence="7">
    <location>
        <begin position="183"/>
        <end position="202"/>
    </location>
</feature>
<dbReference type="PANTHER" id="PTHR32322">
    <property type="entry name" value="INNER MEMBRANE TRANSPORTER"/>
    <property type="match status" value="1"/>
</dbReference>
<evidence type="ECO:0000313" key="10">
    <source>
        <dbReference type="Proteomes" id="UP000784880"/>
    </source>
</evidence>
<dbReference type="Proteomes" id="UP000784880">
    <property type="component" value="Unassembled WGS sequence"/>
</dbReference>
<comment type="caution">
    <text evidence="9">The sequence shown here is derived from an EMBL/GenBank/DDBJ whole genome shotgun (WGS) entry which is preliminary data.</text>
</comment>
<name>A0ABS6JJ35_9BACI</name>
<evidence type="ECO:0000256" key="7">
    <source>
        <dbReference type="SAM" id="Phobius"/>
    </source>
</evidence>
<sequence>MSLSRLLTYCLLVFVMFTWGLNVVAVKVLVNHFPPVLMQSFRILLAGIIAITVLYFLRDLRKLTWKEWGLTILAAGFGQMLHHSLLAIGLVETTAANGALILGLIPLTTSVLAMFFFRETLTRLKFLGIILGLTGVAFVVLQTSSDLGGISKGDLYIFISMLSQSISFIVIKKITATLSSRQMTAIMLLVGSIFLLVLSIFLEPNGTSQIVGISSSVWIIFILSAVFATGIGHILYNTAIHHIGAGKTAIFNNLVPFFALVGSFLFLKEPISLSQIIGFVLIVLGVVLGTGYMDTYLQQRIKKVGKDTTVIKRELS</sequence>
<feature type="transmembrane region" description="Helical" evidence="7">
    <location>
        <begin position="155"/>
        <end position="171"/>
    </location>
</feature>
<feature type="transmembrane region" description="Helical" evidence="7">
    <location>
        <begin position="248"/>
        <end position="267"/>
    </location>
</feature>
<feature type="transmembrane region" description="Helical" evidence="7">
    <location>
        <begin position="36"/>
        <end position="57"/>
    </location>
</feature>
<proteinExistence type="inferred from homology"/>
<accession>A0ABS6JJ35</accession>
<evidence type="ECO:0000256" key="5">
    <source>
        <dbReference type="ARBA" id="ARBA00022989"/>
    </source>
</evidence>